<dbReference type="GO" id="GO:0004312">
    <property type="term" value="F:fatty acid synthase activity"/>
    <property type="evidence" value="ECO:0007669"/>
    <property type="project" value="TreeGrafter"/>
</dbReference>
<evidence type="ECO:0000313" key="11">
    <source>
        <dbReference type="EMBL" id="KAH8698372.1"/>
    </source>
</evidence>
<protein>
    <submittedName>
        <fullName evidence="11">Polyketide synthase</fullName>
    </submittedName>
</protein>
<dbReference type="SUPFAM" id="SSF53335">
    <property type="entry name" value="S-adenosyl-L-methionine-dependent methyltransferases"/>
    <property type="match status" value="1"/>
</dbReference>
<dbReference type="InterPro" id="IPR020841">
    <property type="entry name" value="PKS_Beta-ketoAc_synthase_dom"/>
</dbReference>
<dbReference type="Proteomes" id="UP001201262">
    <property type="component" value="Unassembled WGS sequence"/>
</dbReference>
<sequence length="2412" mass="262995">MAVDEARWAQDIAVVGMACRFADDADSFPKFWDFICKARSAYSENQDRWNPDAFHYPGKKINTSLPRGAHFFKQDIATFDANFFNISKVEAESIDPQQRMAMETTFEAMENAGISTDKLSGTSTGVWMANFTSDYREMLFRDSETAPMYTLSGASNTSTSNRISWFFDFKGPSFTLNTACSSSLVATHLACQSLSLGESSTAIIGGTSLLLNPDLFLYLSNQNFLSPDGKSKAFDASGDGYGRGEGVAVIMLKRVADAIADGDPIRAVIRGTSSNQDGRTKGMTLPSADAQEQLIQTAYRNAGLSMAETRYVEAHGTGTQAGDKTETEALSRTFSPHRTFSEPLILGSVKANIGHLEACAGLASIIKCVGILETGLIPANPCYKNGNPGIKWREWNLHVPTTLMRWPTKGLRRVSTQGFGYGGTNAHVILDDAYHYLESRALTGSHNTKLLAGLSTKPRLPNGVPNGVGSRGKDSHSRIFHFSAQDNDGLGRTRQAVSQYLKTRSKELKEAHDSEDEYLRNLAYTLSERRSRLQWQTSTVASSIEELIESLQTKPWPNPEIRATSKFPRVGFVFTGQGAQWPRMGVELMEYDIFRESVEKSDHYLLAELDCPWSAIEEIAKPDSSSNLGLASYSQALCSVLQIALVDLLNSWNISPCAVVGHSSGEIAAAYCLGVLSHEDALKAAYFRGSLSAEMKENDSSLRGSMMAVGAKPTEVEKWLEKVTKGDVVIACVNSPTSVTLSGDTEGIEELEPMLNEAGVFARKLKVDTAYHSPHMQIIAGQYFEAIADITTMPAKKGCRMHSSVQGALIDPNELGAANWVRNLVSTVQFADAVHDLLRPLTNGERATENAVDILVEVGPHSALQGPVSQTMKNYGISGVNYCSVLSRKKNAINTALSCAATLYSEGLSVDIRTANRDSNYTAKPLVDLPSYPWNHSAQYWAESRVSKEYRLRKHSRMPLVGAPAPSMGGDKIWRGLIRPAEEPWVRDHVIQSTVLYPAAGFLTMAIEAARQNAEPGKQVSGFRLRDVSIDAALVIDDDVEPEVVLRFQPHRMGTLDAGSISWHEFTVSSSTDGKELRQNCSGLLAIEYKPAEGSSMQIERIKEIESIKERSIKAKEQCETYLDVGEFYSHLDSVGLTYGATFANLTEIHTDAIAGLGTGRLLIPDIESAIPPYMSERPHIIHPTVLDAIFHLAFAAISDHPRSFKGAMVPTSIAEVLVSNDIPFHKGESLQGFAQSTRHGFRELITDINVFDENFNDAVVQIRRFRCADVSGGGDAGDSTEGNSVKPITFRTVQRPSLDLLAPEELRKILISSSSDTIDQTLKQSTLDLIKETLIKCLLLLHHVQPELSILEIVDSTSRSITGSLLPQLNCADDILETSNYTVSVKNEKVAGAVADQLGVFKDRVNVEVNALDKDERSEGGQLDLILMFNTVLDNPSFQTLLENAKKQLKEGGRICIIELGQPSLHLGLTLATLHQTEDDHEFQLVIGKSPKPASSSIPEEIVIVEAPQATNSAQKLASHLAEELGRQSIRVNRLEWTSKNYISSIEGRSCIVLADLEKAHLLQASPDEFRIIQETILKAGSILWISGSIGPDAALVTGLARTVRNEVPGSEIRVLQINNTPLDSVSAWSKPILRLLQSTTADTEFTLEGGVFHITRIVEDRTRNEDLAIALGRQEPKLTQTSLSEIPGPVKLSIKNPGMLDSLYFEPDYTPETDLPAGQIEVDVKASGVNFRDVMVCMGQIPDSLLGFEGAGIVRRVGDNITNLQVGDRVCFLAHGSHRTIHRVPGEYAVRIPDEMSFEEASGVLFVHGTAWYGLVKIAQIKAGQTILIHAAAGGVGQAAVMLAQHYGLEVYATVGSQDKKQLIQDLYNIPDDHIFNSRDLSFVKGVLRMTDGLGVDVILNSLSGEALRQTWHCIAPFGTFIEIGIKDILGNTRLDMRPFLQDARFAFFNFNRVEKERPKLMSEALKETMALISSGATKPVSPLKKFPISQVEEAFRLMQTGKHRGKLSLSYSPTDVVPFLGEAARPVRLNPSAAYVLVGGLGGLGRSLAQHFVQLGCKKLCFLSRSGGAGEKAQELLKNLQQQGVETLALPCDVSDSQSVTRAIEQCTTSLGPIRGVVQCAMLLRDGLFEKMSHQQWIESTRPKVQGSWNLHQSLPHVDFFIILSSFAGIFGSRGQSNYTAAGAYEDALASYRRSLGLKAITLDLGIMRDVGVLAEQGITDYLREWEEPCGIREVEFHALMDNVLAGELFGDQGSLPANIPTGLATEKTVQISGISKPFYFDDARFSILATAGALQDTTGSGDTSGSGKTASVQTQIAQVTSVAEAASVVTGALVARVAKSLQSSVSDIDPSRPLHVFGVDSLVAVEVVNWVFKEIKAKVTVFDILASVPITSLAEKVALKSSLLPQFT</sequence>
<dbReference type="InterPro" id="IPR056501">
    <property type="entry name" value="NAD-bd_HRPKS_sdrA"/>
</dbReference>
<dbReference type="SUPFAM" id="SSF52151">
    <property type="entry name" value="FabD/lysophospholipase-like"/>
    <property type="match status" value="1"/>
</dbReference>
<dbReference type="InterPro" id="IPR016039">
    <property type="entry name" value="Thiolase-like"/>
</dbReference>
<dbReference type="InterPro" id="IPR013968">
    <property type="entry name" value="PKS_KR"/>
</dbReference>
<dbReference type="Pfam" id="PF08659">
    <property type="entry name" value="KR"/>
    <property type="match status" value="1"/>
</dbReference>
<dbReference type="SMART" id="SM00827">
    <property type="entry name" value="PKS_AT"/>
    <property type="match status" value="1"/>
</dbReference>
<dbReference type="GO" id="GO:0031177">
    <property type="term" value="F:phosphopantetheine binding"/>
    <property type="evidence" value="ECO:0007669"/>
    <property type="project" value="InterPro"/>
</dbReference>
<dbReference type="PROSITE" id="PS50075">
    <property type="entry name" value="CARRIER"/>
    <property type="match status" value="1"/>
</dbReference>
<dbReference type="SUPFAM" id="SSF50129">
    <property type="entry name" value="GroES-like"/>
    <property type="match status" value="1"/>
</dbReference>
<evidence type="ECO:0000256" key="3">
    <source>
        <dbReference type="ARBA" id="ARBA00022679"/>
    </source>
</evidence>
<dbReference type="InterPro" id="IPR050091">
    <property type="entry name" value="PKS_NRPS_Biosynth_Enz"/>
</dbReference>
<dbReference type="SMART" id="SM00829">
    <property type="entry name" value="PKS_ER"/>
    <property type="match status" value="1"/>
</dbReference>
<evidence type="ECO:0000256" key="2">
    <source>
        <dbReference type="ARBA" id="ARBA00022553"/>
    </source>
</evidence>
<dbReference type="InterPro" id="IPR042104">
    <property type="entry name" value="PKS_dehydratase_sf"/>
</dbReference>
<dbReference type="PANTHER" id="PTHR43775">
    <property type="entry name" value="FATTY ACID SYNTHASE"/>
    <property type="match status" value="1"/>
</dbReference>
<comment type="caution">
    <text evidence="11">The sequence shown here is derived from an EMBL/GenBank/DDBJ whole genome shotgun (WGS) entry which is preliminary data.</text>
</comment>
<feature type="region of interest" description="N-terminal hotdog fold" evidence="6">
    <location>
        <begin position="958"/>
        <end position="1092"/>
    </location>
</feature>
<dbReference type="InterPro" id="IPR036736">
    <property type="entry name" value="ACP-like_sf"/>
</dbReference>
<dbReference type="InterPro" id="IPR057326">
    <property type="entry name" value="KR_dom"/>
</dbReference>
<dbReference type="Pfam" id="PF13602">
    <property type="entry name" value="ADH_zinc_N_2"/>
    <property type="match status" value="1"/>
</dbReference>
<keyword evidence="4" id="KW-0511">Multifunctional enzyme</keyword>
<dbReference type="Gene3D" id="3.30.70.3290">
    <property type="match status" value="1"/>
</dbReference>
<dbReference type="InterPro" id="IPR032821">
    <property type="entry name" value="PKS_assoc"/>
</dbReference>
<evidence type="ECO:0000313" key="12">
    <source>
        <dbReference type="Proteomes" id="UP001201262"/>
    </source>
</evidence>
<dbReference type="Pfam" id="PF00698">
    <property type="entry name" value="Acyl_transf_1"/>
    <property type="match status" value="1"/>
</dbReference>
<dbReference type="Gene3D" id="3.90.180.10">
    <property type="entry name" value="Medium-chain alcohol dehydrogenases, catalytic domain"/>
    <property type="match status" value="1"/>
</dbReference>
<keyword evidence="5" id="KW-0012">Acyltransferase</keyword>
<evidence type="ECO:0000256" key="4">
    <source>
        <dbReference type="ARBA" id="ARBA00023268"/>
    </source>
</evidence>
<dbReference type="Gene3D" id="1.10.1200.10">
    <property type="entry name" value="ACP-like"/>
    <property type="match status" value="1"/>
</dbReference>
<dbReference type="GO" id="GO:0044550">
    <property type="term" value="P:secondary metabolite biosynthetic process"/>
    <property type="evidence" value="ECO:0007669"/>
    <property type="project" value="TreeGrafter"/>
</dbReference>
<dbReference type="InterPro" id="IPR049900">
    <property type="entry name" value="PKS_mFAS_DH"/>
</dbReference>
<dbReference type="GO" id="GO:0016491">
    <property type="term" value="F:oxidoreductase activity"/>
    <property type="evidence" value="ECO:0007669"/>
    <property type="project" value="InterPro"/>
</dbReference>
<dbReference type="InterPro" id="IPR020843">
    <property type="entry name" value="ER"/>
</dbReference>
<name>A0AAD4KSF9_9EURO</name>
<dbReference type="InterPro" id="IPR016036">
    <property type="entry name" value="Malonyl_transacylase_ACP-bd"/>
</dbReference>
<dbReference type="FunFam" id="3.40.50.720:FF:000209">
    <property type="entry name" value="Polyketide synthase Pks12"/>
    <property type="match status" value="1"/>
</dbReference>
<feature type="domain" description="Carrier" evidence="8">
    <location>
        <begin position="2328"/>
        <end position="2405"/>
    </location>
</feature>
<evidence type="ECO:0000256" key="6">
    <source>
        <dbReference type="PROSITE-ProRule" id="PRU01363"/>
    </source>
</evidence>
<dbReference type="InterPro" id="IPR029063">
    <property type="entry name" value="SAM-dependent_MTases_sf"/>
</dbReference>
<evidence type="ECO:0000256" key="5">
    <source>
        <dbReference type="ARBA" id="ARBA00023315"/>
    </source>
</evidence>
<gene>
    <name evidence="11" type="ORF">BGW36DRAFT_295021</name>
</gene>
<dbReference type="SMART" id="SM00825">
    <property type="entry name" value="PKS_KS"/>
    <property type="match status" value="1"/>
</dbReference>
<keyword evidence="2" id="KW-0597">Phosphoprotein</keyword>
<dbReference type="CDD" id="cd05195">
    <property type="entry name" value="enoyl_red"/>
    <property type="match status" value="1"/>
</dbReference>
<dbReference type="GO" id="GO:0006633">
    <property type="term" value="P:fatty acid biosynthetic process"/>
    <property type="evidence" value="ECO:0007669"/>
    <property type="project" value="TreeGrafter"/>
</dbReference>
<dbReference type="Gene3D" id="3.10.129.110">
    <property type="entry name" value="Polyketide synthase dehydratase"/>
    <property type="match status" value="1"/>
</dbReference>
<dbReference type="InterPro" id="IPR014043">
    <property type="entry name" value="Acyl_transferase_dom"/>
</dbReference>
<feature type="active site" description="Proton donor; for dehydratase activity" evidence="6">
    <location>
        <position position="1188"/>
    </location>
</feature>
<accession>A0AAD4KSF9</accession>
<proteinExistence type="predicted"/>
<dbReference type="InterPro" id="IPR013154">
    <property type="entry name" value="ADH-like_N"/>
</dbReference>
<dbReference type="InterPro" id="IPR049552">
    <property type="entry name" value="PKS_DH_N"/>
</dbReference>
<keyword evidence="3" id="KW-0808">Transferase</keyword>
<dbReference type="SUPFAM" id="SSF47336">
    <property type="entry name" value="ACP-like"/>
    <property type="match status" value="1"/>
</dbReference>
<dbReference type="InterPro" id="IPR049551">
    <property type="entry name" value="PKS_DH_C"/>
</dbReference>
<dbReference type="Pfam" id="PF02801">
    <property type="entry name" value="Ketoacyl-synt_C"/>
    <property type="match status" value="1"/>
</dbReference>
<dbReference type="SUPFAM" id="SSF53901">
    <property type="entry name" value="Thiolase-like"/>
    <property type="match status" value="1"/>
</dbReference>
<reference evidence="11" key="1">
    <citation type="submission" date="2021-12" db="EMBL/GenBank/DDBJ databases">
        <title>Convergent genome expansion in fungi linked to evolution of root-endophyte symbiosis.</title>
        <authorList>
            <consortium name="DOE Joint Genome Institute"/>
            <person name="Ke Y.-H."/>
            <person name="Bonito G."/>
            <person name="Liao H.-L."/>
            <person name="Looney B."/>
            <person name="Rojas-Flechas A."/>
            <person name="Nash J."/>
            <person name="Hameed K."/>
            <person name="Schadt C."/>
            <person name="Martin F."/>
            <person name="Crous P.W."/>
            <person name="Miettinen O."/>
            <person name="Magnuson J.K."/>
            <person name="Labbe J."/>
            <person name="Jacobson D."/>
            <person name="Doktycz M.J."/>
            <person name="Veneault-Fourrey C."/>
            <person name="Kuo A."/>
            <person name="Mondo S."/>
            <person name="Calhoun S."/>
            <person name="Riley R."/>
            <person name="Ohm R."/>
            <person name="LaButti K."/>
            <person name="Andreopoulos B."/>
            <person name="Pangilinan J."/>
            <person name="Nolan M."/>
            <person name="Tritt A."/>
            <person name="Clum A."/>
            <person name="Lipzen A."/>
            <person name="Daum C."/>
            <person name="Barry K."/>
            <person name="Grigoriev I.V."/>
            <person name="Vilgalys R."/>
        </authorList>
    </citation>
    <scope>NUCLEOTIDE SEQUENCE</scope>
    <source>
        <strain evidence="11">PMI_201</strain>
    </source>
</reference>
<dbReference type="SMART" id="SM00823">
    <property type="entry name" value="PKS_PP"/>
    <property type="match status" value="1"/>
</dbReference>
<dbReference type="PANTHER" id="PTHR43775:SF29">
    <property type="entry name" value="ASPERFURANONE POLYKETIDE SYNTHASE AFOG-RELATED"/>
    <property type="match status" value="1"/>
</dbReference>
<dbReference type="CDD" id="cd00833">
    <property type="entry name" value="PKS"/>
    <property type="match status" value="1"/>
</dbReference>
<dbReference type="InterPro" id="IPR014030">
    <property type="entry name" value="Ketoacyl_synth_N"/>
</dbReference>
<dbReference type="PROSITE" id="PS52019">
    <property type="entry name" value="PKS_MFAS_DH"/>
    <property type="match status" value="1"/>
</dbReference>
<keyword evidence="1" id="KW-0596">Phosphopantetheine</keyword>
<feature type="active site" description="Proton acceptor; for dehydratase activity" evidence="6">
    <location>
        <position position="989"/>
    </location>
</feature>
<dbReference type="Pfam" id="PF00109">
    <property type="entry name" value="ketoacyl-synt"/>
    <property type="match status" value="1"/>
</dbReference>
<feature type="region of interest" description="Disordered" evidence="7">
    <location>
        <begin position="453"/>
        <end position="475"/>
    </location>
</feature>
<dbReference type="Pfam" id="PF21089">
    <property type="entry name" value="PKS_DH_N"/>
    <property type="match status" value="1"/>
</dbReference>
<dbReference type="Pfam" id="PF14765">
    <property type="entry name" value="PS-DH"/>
    <property type="match status" value="1"/>
</dbReference>
<dbReference type="InterPro" id="IPR014031">
    <property type="entry name" value="Ketoacyl_synth_C"/>
</dbReference>
<evidence type="ECO:0000259" key="10">
    <source>
        <dbReference type="PROSITE" id="PS52019"/>
    </source>
</evidence>
<dbReference type="SUPFAM" id="SSF55048">
    <property type="entry name" value="Probable ACP-binding domain of malonyl-CoA ACP transacylase"/>
    <property type="match status" value="1"/>
</dbReference>
<dbReference type="InterPro" id="IPR009081">
    <property type="entry name" value="PP-bd_ACP"/>
</dbReference>
<dbReference type="InterPro" id="IPR020806">
    <property type="entry name" value="PKS_PP-bd"/>
</dbReference>
<feature type="domain" description="Ketosynthase family 3 (KS3)" evidence="9">
    <location>
        <begin position="9"/>
        <end position="432"/>
    </location>
</feature>
<dbReference type="SMART" id="SM00822">
    <property type="entry name" value="PKS_KR"/>
    <property type="match status" value="1"/>
</dbReference>
<keyword evidence="12" id="KW-1185">Reference proteome</keyword>
<dbReference type="SUPFAM" id="SSF51735">
    <property type="entry name" value="NAD(P)-binding Rossmann-fold domains"/>
    <property type="match status" value="2"/>
</dbReference>
<dbReference type="Gene3D" id="3.40.50.720">
    <property type="entry name" value="NAD(P)-binding Rossmann-like Domain"/>
    <property type="match status" value="1"/>
</dbReference>
<dbReference type="InterPro" id="IPR020807">
    <property type="entry name" value="PKS_DH"/>
</dbReference>
<dbReference type="Pfam" id="PF16197">
    <property type="entry name" value="KAsynt_C_assoc"/>
    <property type="match status" value="1"/>
</dbReference>
<feature type="domain" description="PKS/mFAS DH" evidence="10">
    <location>
        <begin position="958"/>
        <end position="1277"/>
    </location>
</feature>
<dbReference type="EMBL" id="JAJTJA010000005">
    <property type="protein sequence ID" value="KAH8698372.1"/>
    <property type="molecule type" value="Genomic_DNA"/>
</dbReference>
<evidence type="ECO:0000256" key="7">
    <source>
        <dbReference type="SAM" id="MobiDB-lite"/>
    </source>
</evidence>
<dbReference type="Pfam" id="PF23114">
    <property type="entry name" value="NAD-bd_HRPKS_sdrA"/>
    <property type="match status" value="1"/>
</dbReference>
<dbReference type="SMART" id="SM00826">
    <property type="entry name" value="PKS_DH"/>
    <property type="match status" value="1"/>
</dbReference>
<dbReference type="Gene3D" id="3.40.47.10">
    <property type="match status" value="1"/>
</dbReference>
<dbReference type="Gene3D" id="3.40.366.10">
    <property type="entry name" value="Malonyl-Coenzyme A Acyl Carrier Protein, domain 2"/>
    <property type="match status" value="1"/>
</dbReference>
<feature type="region of interest" description="C-terminal hotdog fold" evidence="6">
    <location>
        <begin position="1120"/>
        <end position="1277"/>
    </location>
</feature>
<dbReference type="InterPro" id="IPR016035">
    <property type="entry name" value="Acyl_Trfase/lysoPLipase"/>
</dbReference>
<organism evidence="11 12">
    <name type="scientific">Talaromyces proteolyticus</name>
    <dbReference type="NCBI Taxonomy" id="1131652"/>
    <lineage>
        <taxon>Eukaryota</taxon>
        <taxon>Fungi</taxon>
        <taxon>Dikarya</taxon>
        <taxon>Ascomycota</taxon>
        <taxon>Pezizomycotina</taxon>
        <taxon>Eurotiomycetes</taxon>
        <taxon>Eurotiomycetidae</taxon>
        <taxon>Eurotiales</taxon>
        <taxon>Trichocomaceae</taxon>
        <taxon>Talaromyces</taxon>
        <taxon>Talaromyces sect. Bacilispori</taxon>
    </lineage>
</organism>
<evidence type="ECO:0000259" key="8">
    <source>
        <dbReference type="PROSITE" id="PS50075"/>
    </source>
</evidence>
<dbReference type="Pfam" id="PF08240">
    <property type="entry name" value="ADH_N"/>
    <property type="match status" value="1"/>
</dbReference>
<dbReference type="InterPro" id="IPR011032">
    <property type="entry name" value="GroES-like_sf"/>
</dbReference>
<dbReference type="RefSeq" id="XP_046072836.1">
    <property type="nucleotide sequence ID" value="XM_046211140.1"/>
</dbReference>
<dbReference type="GO" id="GO:1901336">
    <property type="term" value="P:lactone biosynthetic process"/>
    <property type="evidence" value="ECO:0007669"/>
    <property type="project" value="UniProtKB-ARBA"/>
</dbReference>
<dbReference type="InterPro" id="IPR036291">
    <property type="entry name" value="NAD(P)-bd_dom_sf"/>
</dbReference>
<dbReference type="GeneID" id="70241427"/>
<dbReference type="InterPro" id="IPR001227">
    <property type="entry name" value="Ac_transferase_dom_sf"/>
</dbReference>
<dbReference type="Gene3D" id="3.40.50.150">
    <property type="entry name" value="Vaccinia Virus protein VP39"/>
    <property type="match status" value="1"/>
</dbReference>
<dbReference type="PROSITE" id="PS52004">
    <property type="entry name" value="KS3_2"/>
    <property type="match status" value="1"/>
</dbReference>
<dbReference type="Pfam" id="PF23297">
    <property type="entry name" value="ACP_SdgA_C"/>
    <property type="match status" value="1"/>
</dbReference>
<evidence type="ECO:0000256" key="1">
    <source>
        <dbReference type="ARBA" id="ARBA00022450"/>
    </source>
</evidence>
<evidence type="ECO:0000259" key="9">
    <source>
        <dbReference type="PROSITE" id="PS52004"/>
    </source>
</evidence>